<evidence type="ECO:0000256" key="15">
    <source>
        <dbReference type="PROSITE-ProRule" id="PRU00108"/>
    </source>
</evidence>
<feature type="compositionally biased region" description="Gly residues" evidence="18">
    <location>
        <begin position="306"/>
        <end position="329"/>
    </location>
</feature>
<dbReference type="Proteomes" id="UP000594260">
    <property type="component" value="Unplaced"/>
</dbReference>
<dbReference type="FunFam" id="2.10.110.10:FF:000056">
    <property type="entry name" value="insulin gene enhancer protein ISL-1"/>
    <property type="match status" value="1"/>
</dbReference>
<dbReference type="CTD" id="35147"/>
<dbReference type="Pfam" id="PF00412">
    <property type="entry name" value="LIM"/>
    <property type="match status" value="2"/>
</dbReference>
<feature type="domain" description="Homeobox" evidence="20">
    <location>
        <begin position="346"/>
        <end position="406"/>
    </location>
</feature>
<dbReference type="InterPro" id="IPR001781">
    <property type="entry name" value="Znf_LIM"/>
</dbReference>
<dbReference type="GO" id="GO:0007409">
    <property type="term" value="P:axonogenesis"/>
    <property type="evidence" value="ECO:0007669"/>
    <property type="project" value="TreeGrafter"/>
</dbReference>
<dbReference type="GO" id="GO:0045944">
    <property type="term" value="P:positive regulation of transcription by RNA polymerase II"/>
    <property type="evidence" value="ECO:0007669"/>
    <property type="project" value="InterPro"/>
</dbReference>
<dbReference type="PROSITE" id="PS00478">
    <property type="entry name" value="LIM_DOMAIN_1"/>
    <property type="match status" value="2"/>
</dbReference>
<proteinExistence type="predicted"/>
<evidence type="ECO:0000256" key="12">
    <source>
        <dbReference type="ARBA" id="ARBA00023163"/>
    </source>
</evidence>
<feature type="compositionally biased region" description="Gly residues" evidence="18">
    <location>
        <begin position="286"/>
        <end position="295"/>
    </location>
</feature>
<dbReference type="SMART" id="SM00389">
    <property type="entry name" value="HOX"/>
    <property type="match status" value="1"/>
</dbReference>
<dbReference type="FunFam" id="1.10.10.60:FF:000041">
    <property type="entry name" value="insulin gene enhancer protein ISL-1"/>
    <property type="match status" value="1"/>
</dbReference>
<evidence type="ECO:0000313" key="21">
    <source>
        <dbReference type="EnsemblMetazoa" id="XP_022670822"/>
    </source>
</evidence>
<keyword evidence="5" id="KW-0221">Differentiation</keyword>
<evidence type="ECO:0000259" key="19">
    <source>
        <dbReference type="PROSITE" id="PS50023"/>
    </source>
</evidence>
<comment type="subcellular location">
    <subcellularLocation>
        <location evidence="1 15 17">Nucleus</location>
    </subcellularLocation>
</comment>
<dbReference type="InterPro" id="IPR047169">
    <property type="entry name" value="ISL1/2-like"/>
</dbReference>
<evidence type="ECO:0000256" key="2">
    <source>
        <dbReference type="ARBA" id="ARBA00022473"/>
    </source>
</evidence>
<evidence type="ECO:0000256" key="8">
    <source>
        <dbReference type="ARBA" id="ARBA00023038"/>
    </source>
</evidence>
<dbReference type="Gene3D" id="1.10.10.60">
    <property type="entry name" value="Homeodomain-like"/>
    <property type="match status" value="1"/>
</dbReference>
<accession>A0A7M7L5Q3</accession>
<dbReference type="SMART" id="SM00132">
    <property type="entry name" value="LIM"/>
    <property type="match status" value="2"/>
</dbReference>
<feature type="compositionally biased region" description="Low complexity" evidence="18">
    <location>
        <begin position="210"/>
        <end position="227"/>
    </location>
</feature>
<dbReference type="SUPFAM" id="SSF46689">
    <property type="entry name" value="Homeodomain-like"/>
    <property type="match status" value="1"/>
</dbReference>
<dbReference type="OMA" id="IAYRRDM"/>
<dbReference type="OrthoDB" id="125004at2759"/>
<evidence type="ECO:0000313" key="22">
    <source>
        <dbReference type="Proteomes" id="UP000594260"/>
    </source>
</evidence>
<dbReference type="GO" id="GO:0048665">
    <property type="term" value="P:neuron fate specification"/>
    <property type="evidence" value="ECO:0007669"/>
    <property type="project" value="InterPro"/>
</dbReference>
<evidence type="ECO:0000256" key="17">
    <source>
        <dbReference type="RuleBase" id="RU000682"/>
    </source>
</evidence>
<keyword evidence="7" id="KW-0805">Transcription regulation</keyword>
<keyword evidence="9 15" id="KW-0238">DNA-binding</keyword>
<feature type="DNA-binding region" description="Homeobox" evidence="15">
    <location>
        <begin position="348"/>
        <end position="407"/>
    </location>
</feature>
<keyword evidence="4" id="KW-0677">Repeat</keyword>
<dbReference type="AlphaFoldDB" id="A0A7M7L5Q3"/>
<dbReference type="GO" id="GO:0005634">
    <property type="term" value="C:nucleus"/>
    <property type="evidence" value="ECO:0007669"/>
    <property type="project" value="UniProtKB-SubCell"/>
</dbReference>
<dbReference type="CDD" id="cd09374">
    <property type="entry name" value="LIM2_Isl"/>
    <property type="match status" value="1"/>
</dbReference>
<dbReference type="RefSeq" id="XP_022670822.1">
    <property type="nucleotide sequence ID" value="XM_022815087.1"/>
</dbReference>
<evidence type="ECO:0000259" key="20">
    <source>
        <dbReference type="PROSITE" id="PS50071"/>
    </source>
</evidence>
<dbReference type="Gene3D" id="2.10.110.10">
    <property type="entry name" value="Cysteine Rich Protein"/>
    <property type="match status" value="2"/>
</dbReference>
<feature type="domain" description="LIM zinc-binding" evidence="19">
    <location>
        <begin position="27"/>
        <end position="89"/>
    </location>
</feature>
<dbReference type="PROSITE" id="PS50071">
    <property type="entry name" value="HOMEOBOX_2"/>
    <property type="match status" value="1"/>
</dbReference>
<sequence length="534" mass="55262">MNDRQSQICMAERRVGGVGSGGGGARSQCAGCGSAIRDPYILRVSPDLEWHAGCLRCAECARFLDESCTCFVRDGKTYCKSDYHRLFGAKCSKCGQGFSRSDFVMRARGKIFHIDCFRCIACSRQLIPGDEFAIREDELFCKADHDVLGVGGLVGVGVGVGIGLGAGLGGGGPGGLVGVVGVVGGATTGGAEMKQETPDQSPLPLSPAKGASQSAGGAQTPNGTANPNGGGSGGPNGSSTPVNSQLSSLSNDLASQYYSDDSTHGSSVVYSSVKSELTDAVQSVGGPRGGGGGVVVGSISSVGGPPSAGGGHGGAGGGGNNNGVVGAGGAVRSQGHKSGRNGGGEHKPTRVRTVLNEKQLHTLRTCYAANPRPDALMKEQLVEMTGLSPRVIRVWFQNKRCKDKKRSIMIKQMQQSEKDGRQLSLGALRGVPMVATSPVRHEPGQGPLGQALDIHSYQAPWKTLSDYAVNHPDSDFDPNSPQFRQLVNQMHGYDPSGPVAMSLDSSHTYLAGLDDSTCHLLPRSPSEMSSTTSD</sequence>
<keyword evidence="11" id="KW-0010">Activator</keyword>
<evidence type="ECO:0000256" key="3">
    <source>
        <dbReference type="ARBA" id="ARBA00022723"/>
    </source>
</evidence>
<evidence type="ECO:0000256" key="10">
    <source>
        <dbReference type="ARBA" id="ARBA00023155"/>
    </source>
</evidence>
<dbReference type="PROSITE" id="PS00027">
    <property type="entry name" value="HOMEOBOX_1"/>
    <property type="match status" value="1"/>
</dbReference>
<keyword evidence="13 15" id="KW-0539">Nucleus</keyword>
<evidence type="ECO:0000256" key="7">
    <source>
        <dbReference type="ARBA" id="ARBA00023015"/>
    </source>
</evidence>
<keyword evidence="3 16" id="KW-0479">Metal-binding</keyword>
<dbReference type="PANTHER" id="PTHR24204:SF8">
    <property type="entry name" value="TAILUP, ISOFORM A"/>
    <property type="match status" value="1"/>
</dbReference>
<dbReference type="GO" id="GO:0003677">
    <property type="term" value="F:DNA binding"/>
    <property type="evidence" value="ECO:0007669"/>
    <property type="project" value="UniProtKB-UniRule"/>
</dbReference>
<dbReference type="CDD" id="cd09366">
    <property type="entry name" value="LIM1_Isl"/>
    <property type="match status" value="1"/>
</dbReference>
<dbReference type="CDD" id="cd00086">
    <property type="entry name" value="homeodomain"/>
    <property type="match status" value="1"/>
</dbReference>
<evidence type="ECO:0000256" key="6">
    <source>
        <dbReference type="ARBA" id="ARBA00022833"/>
    </source>
</evidence>
<feature type="region of interest" description="Disordered" evidence="18">
    <location>
        <begin position="190"/>
        <end position="247"/>
    </location>
</feature>
<dbReference type="GO" id="GO:0046872">
    <property type="term" value="F:metal ion binding"/>
    <property type="evidence" value="ECO:0007669"/>
    <property type="project" value="UniProtKB-KW"/>
</dbReference>
<evidence type="ECO:0000256" key="9">
    <source>
        <dbReference type="ARBA" id="ARBA00023125"/>
    </source>
</evidence>
<keyword evidence="10 15" id="KW-0371">Homeobox</keyword>
<dbReference type="PANTHER" id="PTHR24204">
    <property type="entry name" value="INSULIN GENE ENHANCER PROTEIN"/>
    <property type="match status" value="1"/>
</dbReference>
<dbReference type="GO" id="GO:0000981">
    <property type="term" value="F:DNA-binding transcription factor activity, RNA polymerase II-specific"/>
    <property type="evidence" value="ECO:0007669"/>
    <property type="project" value="InterPro"/>
</dbReference>
<feature type="compositionally biased region" description="Low complexity" evidence="18">
    <location>
        <begin position="296"/>
        <end position="305"/>
    </location>
</feature>
<evidence type="ECO:0000256" key="18">
    <source>
        <dbReference type="SAM" id="MobiDB-lite"/>
    </source>
</evidence>
<dbReference type="Pfam" id="PF00046">
    <property type="entry name" value="Homeodomain"/>
    <property type="match status" value="1"/>
</dbReference>
<dbReference type="InterPro" id="IPR001356">
    <property type="entry name" value="HD"/>
</dbReference>
<keyword evidence="8 16" id="KW-0440">LIM domain</keyword>
<dbReference type="GeneID" id="111254351"/>
<name>A0A7M7L5Q3_VARDE</name>
<evidence type="ECO:0000256" key="16">
    <source>
        <dbReference type="PROSITE-ProRule" id="PRU00125"/>
    </source>
</evidence>
<evidence type="ECO:0000256" key="13">
    <source>
        <dbReference type="ARBA" id="ARBA00023242"/>
    </source>
</evidence>
<dbReference type="FunCoup" id="A0A7M7L5Q3">
    <property type="interactions" value="138"/>
</dbReference>
<evidence type="ECO:0000256" key="4">
    <source>
        <dbReference type="ARBA" id="ARBA00022737"/>
    </source>
</evidence>
<dbReference type="KEGG" id="vde:111254351"/>
<dbReference type="FunFam" id="2.10.110.10:FF:000034">
    <property type="entry name" value="Insulin gene enhancer protein ISL"/>
    <property type="match status" value="1"/>
</dbReference>
<dbReference type="InterPro" id="IPR009057">
    <property type="entry name" value="Homeodomain-like_sf"/>
</dbReference>
<dbReference type="InParanoid" id="A0A7M7L5Q3"/>
<feature type="region of interest" description="Disordered" evidence="18">
    <location>
        <begin position="281"/>
        <end position="348"/>
    </location>
</feature>
<keyword evidence="6 16" id="KW-0862">Zinc</keyword>
<dbReference type="InterPro" id="IPR017970">
    <property type="entry name" value="Homeobox_CS"/>
</dbReference>
<dbReference type="PROSITE" id="PS50023">
    <property type="entry name" value="LIM_DOMAIN_2"/>
    <property type="match status" value="2"/>
</dbReference>
<reference evidence="21" key="1">
    <citation type="submission" date="2021-01" db="UniProtKB">
        <authorList>
            <consortium name="EnsemblMetazoa"/>
        </authorList>
    </citation>
    <scope>IDENTIFICATION</scope>
</reference>
<dbReference type="SUPFAM" id="SSF57716">
    <property type="entry name" value="Glucocorticoid receptor-like (DNA-binding domain)"/>
    <property type="match status" value="2"/>
</dbReference>
<keyword evidence="12" id="KW-0804">Transcription</keyword>
<protein>
    <recommendedName>
        <fullName evidence="14">Insulin gene enhancer protein ISL-1</fullName>
    </recommendedName>
</protein>
<evidence type="ECO:0000256" key="1">
    <source>
        <dbReference type="ARBA" id="ARBA00004123"/>
    </source>
</evidence>
<organism evidence="21 22">
    <name type="scientific">Varroa destructor</name>
    <name type="common">Honeybee mite</name>
    <dbReference type="NCBI Taxonomy" id="109461"/>
    <lineage>
        <taxon>Eukaryota</taxon>
        <taxon>Metazoa</taxon>
        <taxon>Ecdysozoa</taxon>
        <taxon>Arthropoda</taxon>
        <taxon>Chelicerata</taxon>
        <taxon>Arachnida</taxon>
        <taxon>Acari</taxon>
        <taxon>Parasitiformes</taxon>
        <taxon>Mesostigmata</taxon>
        <taxon>Gamasina</taxon>
        <taxon>Dermanyssoidea</taxon>
        <taxon>Varroidae</taxon>
        <taxon>Varroa</taxon>
    </lineage>
</organism>
<evidence type="ECO:0000256" key="14">
    <source>
        <dbReference type="ARBA" id="ARBA00041167"/>
    </source>
</evidence>
<evidence type="ECO:0000256" key="11">
    <source>
        <dbReference type="ARBA" id="ARBA00023159"/>
    </source>
</evidence>
<keyword evidence="22" id="KW-1185">Reference proteome</keyword>
<evidence type="ECO:0000256" key="5">
    <source>
        <dbReference type="ARBA" id="ARBA00022782"/>
    </source>
</evidence>
<keyword evidence="2" id="KW-0217">Developmental protein</keyword>
<dbReference type="EnsemblMetazoa" id="XM_022815087">
    <property type="protein sequence ID" value="XP_022670822"/>
    <property type="gene ID" value="LOC111254351"/>
</dbReference>
<dbReference type="InterPro" id="IPR047244">
    <property type="entry name" value="ISL1/2-like_LIM1"/>
</dbReference>
<feature type="domain" description="LIM zinc-binding" evidence="19">
    <location>
        <begin position="90"/>
        <end position="151"/>
    </location>
</feature>